<sequence length="396" mass="42724">MVADSAAAVAGVSPLEALKQGSWVKLICGASFEDAIEVRSLALIYTLAGVDCIDCACDSAIVTAVEEGISAALRLFAAFLRTSQDPKTPKLRRPLVMVSLNDDQDPHFRKAVFDAELCPSDCPRPCETICPAAAIDLKLAGNGDGLQTGPEKTKLEGGVIEERCYGCGRCINVCPLGLIEARNYVRPPEAVAALLREGRVDAVEVHTQGRDPAAFRQLWKKLGPAFQQLKLVAVSLPEPALPQMQPMYDVMAPWLLQQGGPVLVWQLDGRPMSGDIGAGATRAACRLAEKVLQDETRPPGFLQLAGGTNGHTATSMQRAGVFGKVAGVAFGGYARKILHPLLSEAETPRKLENLFLQLRSGRKVLDLDTLHFLEQPVDEATALLEPFRTPRENLHF</sequence>
<dbReference type="PROSITE" id="PS00198">
    <property type="entry name" value="4FE4S_FER_1"/>
    <property type="match status" value="1"/>
</dbReference>
<evidence type="ECO:0000313" key="7">
    <source>
        <dbReference type="Proteomes" id="UP000054558"/>
    </source>
</evidence>
<keyword evidence="4" id="KW-0411">Iron-sulfur</keyword>
<dbReference type="Pfam" id="PF25160">
    <property type="entry name" value="LdpA_Fe-S-bd"/>
    <property type="match status" value="1"/>
</dbReference>
<dbReference type="InterPro" id="IPR050157">
    <property type="entry name" value="PSI_iron-sulfur_center"/>
</dbReference>
<organism evidence="6 7">
    <name type="scientific">Klebsormidium nitens</name>
    <name type="common">Green alga</name>
    <name type="synonym">Ulothrix nitens</name>
    <dbReference type="NCBI Taxonomy" id="105231"/>
    <lineage>
        <taxon>Eukaryota</taxon>
        <taxon>Viridiplantae</taxon>
        <taxon>Streptophyta</taxon>
        <taxon>Klebsormidiophyceae</taxon>
        <taxon>Klebsormidiales</taxon>
        <taxon>Klebsormidiaceae</taxon>
        <taxon>Klebsormidium</taxon>
    </lineage>
</organism>
<evidence type="ECO:0000259" key="5">
    <source>
        <dbReference type="PROSITE" id="PS51379"/>
    </source>
</evidence>
<keyword evidence="7" id="KW-1185">Reference proteome</keyword>
<dbReference type="AlphaFoldDB" id="A0A1Y1IHQ7"/>
<keyword evidence="2" id="KW-0479">Metal-binding</keyword>
<dbReference type="PROSITE" id="PS51379">
    <property type="entry name" value="4FE4S_FER_2"/>
    <property type="match status" value="2"/>
</dbReference>
<name>A0A1Y1IHQ7_KLENI</name>
<proteinExistence type="predicted"/>
<reference evidence="6 7" key="1">
    <citation type="journal article" date="2014" name="Nat. Commun.">
        <title>Klebsormidium flaccidum genome reveals primary factors for plant terrestrial adaptation.</title>
        <authorList>
            <person name="Hori K."/>
            <person name="Maruyama F."/>
            <person name="Fujisawa T."/>
            <person name="Togashi T."/>
            <person name="Yamamoto N."/>
            <person name="Seo M."/>
            <person name="Sato S."/>
            <person name="Yamada T."/>
            <person name="Mori H."/>
            <person name="Tajima N."/>
            <person name="Moriyama T."/>
            <person name="Ikeuchi M."/>
            <person name="Watanabe M."/>
            <person name="Wada H."/>
            <person name="Kobayashi K."/>
            <person name="Saito M."/>
            <person name="Masuda T."/>
            <person name="Sasaki-Sekimoto Y."/>
            <person name="Mashiguchi K."/>
            <person name="Awai K."/>
            <person name="Shimojima M."/>
            <person name="Masuda S."/>
            <person name="Iwai M."/>
            <person name="Nobusawa T."/>
            <person name="Narise T."/>
            <person name="Kondo S."/>
            <person name="Saito H."/>
            <person name="Sato R."/>
            <person name="Murakawa M."/>
            <person name="Ihara Y."/>
            <person name="Oshima-Yamada Y."/>
            <person name="Ohtaka K."/>
            <person name="Satoh M."/>
            <person name="Sonobe K."/>
            <person name="Ishii M."/>
            <person name="Ohtani R."/>
            <person name="Kanamori-Sato M."/>
            <person name="Honoki R."/>
            <person name="Miyazaki D."/>
            <person name="Mochizuki H."/>
            <person name="Umetsu J."/>
            <person name="Higashi K."/>
            <person name="Shibata D."/>
            <person name="Kamiya Y."/>
            <person name="Sato N."/>
            <person name="Nakamura Y."/>
            <person name="Tabata S."/>
            <person name="Ida S."/>
            <person name="Kurokawa K."/>
            <person name="Ohta H."/>
        </authorList>
    </citation>
    <scope>NUCLEOTIDE SEQUENCE [LARGE SCALE GENOMIC DNA]</scope>
    <source>
        <strain evidence="6 7">NIES-2285</strain>
    </source>
</reference>
<dbReference type="OrthoDB" id="204405at2759"/>
<dbReference type="GO" id="GO:0051539">
    <property type="term" value="F:4 iron, 4 sulfur cluster binding"/>
    <property type="evidence" value="ECO:0007669"/>
    <property type="project" value="UniProtKB-KW"/>
</dbReference>
<evidence type="ECO:0000256" key="2">
    <source>
        <dbReference type="ARBA" id="ARBA00022723"/>
    </source>
</evidence>
<dbReference type="GO" id="GO:0046872">
    <property type="term" value="F:metal ion binding"/>
    <property type="evidence" value="ECO:0007669"/>
    <property type="project" value="UniProtKB-KW"/>
</dbReference>
<dbReference type="STRING" id="105231.A0A1Y1IHQ7"/>
<evidence type="ECO:0000256" key="1">
    <source>
        <dbReference type="ARBA" id="ARBA00022485"/>
    </source>
</evidence>
<dbReference type="Proteomes" id="UP000054558">
    <property type="component" value="Unassembled WGS sequence"/>
</dbReference>
<keyword evidence="3" id="KW-0408">Iron</keyword>
<dbReference type="InterPro" id="IPR057431">
    <property type="entry name" value="LdpA_Fe-S-bd"/>
</dbReference>
<evidence type="ECO:0000256" key="4">
    <source>
        <dbReference type="ARBA" id="ARBA00023014"/>
    </source>
</evidence>
<dbReference type="Pfam" id="PF12617">
    <property type="entry name" value="LdpA_C"/>
    <property type="match status" value="1"/>
</dbReference>
<dbReference type="InterPro" id="IPR021039">
    <property type="entry name" value="Fe-S-bd_prot_LdpA_C"/>
</dbReference>
<dbReference type="Gene3D" id="3.30.70.20">
    <property type="match status" value="1"/>
</dbReference>
<dbReference type="PANTHER" id="PTHR24960">
    <property type="entry name" value="PHOTOSYSTEM I IRON-SULFUR CENTER-RELATED"/>
    <property type="match status" value="1"/>
</dbReference>
<dbReference type="InterPro" id="IPR017900">
    <property type="entry name" value="4Fe4S_Fe_S_CS"/>
</dbReference>
<protein>
    <recommendedName>
        <fullName evidence="5">4Fe-4S ferredoxin-type domain-containing protein</fullName>
    </recommendedName>
</protein>
<dbReference type="EMBL" id="DF237318">
    <property type="protein sequence ID" value="GAQ87678.1"/>
    <property type="molecule type" value="Genomic_DNA"/>
</dbReference>
<keyword evidence="1" id="KW-0004">4Fe-4S</keyword>
<evidence type="ECO:0000313" key="6">
    <source>
        <dbReference type="EMBL" id="GAQ87678.1"/>
    </source>
</evidence>
<accession>A0A1Y1IHQ7</accession>
<feature type="domain" description="4Fe-4S ferredoxin-type" evidence="5">
    <location>
        <begin position="109"/>
        <end position="140"/>
    </location>
</feature>
<dbReference type="OMA" id="HWFKLIC"/>
<dbReference type="PANTHER" id="PTHR24960:SF79">
    <property type="entry name" value="PHOTOSYSTEM I IRON-SULFUR CENTER"/>
    <property type="match status" value="1"/>
</dbReference>
<evidence type="ECO:0000256" key="3">
    <source>
        <dbReference type="ARBA" id="ARBA00023004"/>
    </source>
</evidence>
<gene>
    <name evidence="6" type="ORF">KFL_003690090</name>
</gene>
<feature type="domain" description="4Fe-4S ferredoxin-type" evidence="5">
    <location>
        <begin position="155"/>
        <end position="184"/>
    </location>
</feature>
<dbReference type="InterPro" id="IPR017896">
    <property type="entry name" value="4Fe4S_Fe-S-bd"/>
</dbReference>
<dbReference type="SUPFAM" id="SSF54862">
    <property type="entry name" value="4Fe-4S ferredoxins"/>
    <property type="match status" value="1"/>
</dbReference>